<proteinExistence type="predicted"/>
<dbReference type="PANTHER" id="PTHR30185:SF18">
    <property type="entry name" value="TRANSCRIPTIONAL REGULATOR MTLR"/>
    <property type="match status" value="1"/>
</dbReference>
<dbReference type="SUPFAM" id="SSF63520">
    <property type="entry name" value="PTS-regulatory domain, PRD"/>
    <property type="match status" value="2"/>
</dbReference>
<dbReference type="Pfam" id="PF00874">
    <property type="entry name" value="PRD"/>
    <property type="match status" value="2"/>
</dbReference>
<keyword evidence="2" id="KW-0805">Transcription regulation</keyword>
<keyword evidence="1" id="KW-0677">Repeat</keyword>
<name>A0A1G8N833_9MICC</name>
<dbReference type="AlphaFoldDB" id="A0A1G8N833"/>
<dbReference type="InterPro" id="IPR050661">
    <property type="entry name" value="BglG_antiterminators"/>
</dbReference>
<dbReference type="Proteomes" id="UP000199258">
    <property type="component" value="Unassembled WGS sequence"/>
</dbReference>
<dbReference type="EMBL" id="FNDT01000022">
    <property type="protein sequence ID" value="SDI75730.1"/>
    <property type="molecule type" value="Genomic_DNA"/>
</dbReference>
<dbReference type="InterPro" id="IPR011608">
    <property type="entry name" value="PRD"/>
</dbReference>
<dbReference type="PANTHER" id="PTHR30185">
    <property type="entry name" value="CRYPTIC BETA-GLUCOSIDE BGL OPERON ANTITERMINATOR"/>
    <property type="match status" value="1"/>
</dbReference>
<feature type="domain" description="PRD" evidence="4">
    <location>
        <begin position="65"/>
        <end position="170"/>
    </location>
</feature>
<dbReference type="PROSITE" id="PS51372">
    <property type="entry name" value="PRD_2"/>
    <property type="match status" value="2"/>
</dbReference>
<evidence type="ECO:0000313" key="5">
    <source>
        <dbReference type="EMBL" id="SDI75730.1"/>
    </source>
</evidence>
<evidence type="ECO:0000313" key="6">
    <source>
        <dbReference type="Proteomes" id="UP000199258"/>
    </source>
</evidence>
<feature type="domain" description="PRD" evidence="4">
    <location>
        <begin position="171"/>
        <end position="280"/>
    </location>
</feature>
<evidence type="ECO:0000259" key="4">
    <source>
        <dbReference type="PROSITE" id="PS51372"/>
    </source>
</evidence>
<evidence type="ECO:0000256" key="1">
    <source>
        <dbReference type="ARBA" id="ARBA00022737"/>
    </source>
</evidence>
<organism evidence="5 6">
    <name type="scientific">Arthrobacter subterraneus</name>
    <dbReference type="NCBI Taxonomy" id="335973"/>
    <lineage>
        <taxon>Bacteria</taxon>
        <taxon>Bacillati</taxon>
        <taxon>Actinomycetota</taxon>
        <taxon>Actinomycetes</taxon>
        <taxon>Micrococcales</taxon>
        <taxon>Micrococcaceae</taxon>
        <taxon>Arthrobacter</taxon>
    </lineage>
</organism>
<sequence length="280" mass="31254">MEILRVFNNNVVLSRDHTGREVILTGRGLGFQAKPGQRVDPAKVVRTFVPEDGRDPDNLGAMVAAIPPEHLMLAEQALDAGRTEMDIPESAVLSVALADHLSFAIKRLRQGLQFEYPLRAEVVHLYPEELRAAQRILDFVNSRLDAPLDEGEAVAITLHLVNAGFASGDLSYTYQMTGLFQQLFEVLEQAYERPFDRNTVNAARFITHLRYFFVRANSGKQLEEGADNLLTAIKDSYPDAYSTALKLQSVLELRLGTPLTGDEVTYLTLHVARMVDESRV</sequence>
<protein>
    <submittedName>
        <fullName evidence="5">Transcriptional antiterminator, BglG family</fullName>
    </submittedName>
</protein>
<dbReference type="RefSeq" id="WP_090587993.1">
    <property type="nucleotide sequence ID" value="NZ_FNDT01000022.1"/>
</dbReference>
<dbReference type="GO" id="GO:0003723">
    <property type="term" value="F:RNA binding"/>
    <property type="evidence" value="ECO:0007669"/>
    <property type="project" value="InterPro"/>
</dbReference>
<accession>A0A1G8N833</accession>
<dbReference type="OrthoDB" id="9813552at2"/>
<gene>
    <name evidence="5" type="ORF">SAMN04488693_12213</name>
</gene>
<dbReference type="InterPro" id="IPR036634">
    <property type="entry name" value="PRD_sf"/>
</dbReference>
<keyword evidence="6" id="KW-1185">Reference proteome</keyword>
<dbReference type="SUPFAM" id="SSF50151">
    <property type="entry name" value="SacY-like RNA-binding domain"/>
    <property type="match status" value="1"/>
</dbReference>
<evidence type="ECO:0000256" key="2">
    <source>
        <dbReference type="ARBA" id="ARBA00023015"/>
    </source>
</evidence>
<reference evidence="5 6" key="1">
    <citation type="submission" date="2016-10" db="EMBL/GenBank/DDBJ databases">
        <authorList>
            <person name="de Groot N.N."/>
        </authorList>
    </citation>
    <scope>NUCLEOTIDE SEQUENCE [LARGE SCALE GENOMIC DNA]</scope>
    <source>
        <strain evidence="5 6">NP_1H</strain>
    </source>
</reference>
<dbReference type="STRING" id="335973.SAMN04488693_12213"/>
<dbReference type="Pfam" id="PF03123">
    <property type="entry name" value="CAT_RBD"/>
    <property type="match status" value="1"/>
</dbReference>
<dbReference type="InterPro" id="IPR036650">
    <property type="entry name" value="CAT_RNA-bd_dom_sf"/>
</dbReference>
<dbReference type="Gene3D" id="2.30.24.10">
    <property type="entry name" value="CAT RNA-binding domain"/>
    <property type="match status" value="1"/>
</dbReference>
<dbReference type="InterPro" id="IPR004341">
    <property type="entry name" value="CAT_RNA-bd_dom"/>
</dbReference>
<dbReference type="SMART" id="SM01061">
    <property type="entry name" value="CAT_RBD"/>
    <property type="match status" value="1"/>
</dbReference>
<keyword evidence="3" id="KW-0804">Transcription</keyword>
<evidence type="ECO:0000256" key="3">
    <source>
        <dbReference type="ARBA" id="ARBA00023163"/>
    </source>
</evidence>
<dbReference type="GO" id="GO:0006355">
    <property type="term" value="P:regulation of DNA-templated transcription"/>
    <property type="evidence" value="ECO:0007669"/>
    <property type="project" value="InterPro"/>
</dbReference>
<dbReference type="Gene3D" id="1.10.1790.10">
    <property type="entry name" value="PRD domain"/>
    <property type="match status" value="2"/>
</dbReference>